<evidence type="ECO:0000256" key="1">
    <source>
        <dbReference type="SAM" id="SignalP"/>
    </source>
</evidence>
<accession>A0A2Z6E4Y1</accession>
<dbReference type="AlphaFoldDB" id="A0A2Z6E4Y1"/>
<protein>
    <recommendedName>
        <fullName evidence="4">Copper-binding protein</fullName>
    </recommendedName>
</protein>
<gene>
    <name evidence="2" type="ORF">ALSL_1509</name>
</gene>
<reference evidence="3" key="2">
    <citation type="submission" date="2018-06" db="EMBL/GenBank/DDBJ databases">
        <title>Genome sequence of Rhodanobacteraceae bacterium strain Dysh456.</title>
        <authorList>
            <person name="Fukui M."/>
        </authorList>
    </citation>
    <scope>NUCLEOTIDE SEQUENCE [LARGE SCALE GENOMIC DNA]</scope>
    <source>
        <strain evidence="3">Dysh456</strain>
    </source>
</reference>
<evidence type="ECO:0000313" key="3">
    <source>
        <dbReference type="Proteomes" id="UP000270530"/>
    </source>
</evidence>
<evidence type="ECO:0008006" key="4">
    <source>
        <dbReference type="Google" id="ProtNLM"/>
    </source>
</evidence>
<dbReference type="Proteomes" id="UP000270530">
    <property type="component" value="Chromosome"/>
</dbReference>
<keyword evidence="1" id="KW-0732">Signal</keyword>
<keyword evidence="3" id="KW-1185">Reference proteome</keyword>
<sequence>MKKLTHKPFAAVLSAALFMLADSGMALAQNTVPTDSAHNPDTMGAMHSGQGMSGMHMKNMMGMHAMPVTVSSVDTQTGVVDVNAEGMMLKVHFPASAVTNLKAGDKITLHMGYSKP</sequence>
<dbReference type="RefSeq" id="WP_231700193.1">
    <property type="nucleotide sequence ID" value="NZ_AP018560.1"/>
</dbReference>
<reference evidence="3" key="1">
    <citation type="submission" date="2018-04" db="EMBL/GenBank/DDBJ databases">
        <authorList>
            <person name="Watanabe M."/>
            <person name="Kojima H."/>
        </authorList>
    </citation>
    <scope>NUCLEOTIDE SEQUENCE [LARGE SCALE GENOMIC DNA]</scope>
    <source>
        <strain evidence="3">Dysh456</strain>
    </source>
</reference>
<feature type="chain" id="PRO_5016376887" description="Copper-binding protein" evidence="1">
    <location>
        <begin position="29"/>
        <end position="116"/>
    </location>
</feature>
<dbReference type="EMBL" id="AP018560">
    <property type="protein sequence ID" value="BBD80166.1"/>
    <property type="molecule type" value="Genomic_DNA"/>
</dbReference>
<organism evidence="2 3">
    <name type="scientific">Aerosticca soli</name>
    <dbReference type="NCBI Taxonomy" id="2010829"/>
    <lineage>
        <taxon>Bacteria</taxon>
        <taxon>Pseudomonadati</taxon>
        <taxon>Pseudomonadota</taxon>
        <taxon>Gammaproteobacteria</taxon>
        <taxon>Lysobacterales</taxon>
        <taxon>Rhodanobacteraceae</taxon>
        <taxon>Aerosticca</taxon>
    </lineage>
</organism>
<evidence type="ECO:0000313" key="2">
    <source>
        <dbReference type="EMBL" id="BBD80166.1"/>
    </source>
</evidence>
<dbReference type="KEGG" id="rbd:ALSL_1509"/>
<name>A0A2Z6E4Y1_9GAMM</name>
<proteinExistence type="predicted"/>
<feature type="signal peptide" evidence="1">
    <location>
        <begin position="1"/>
        <end position="28"/>
    </location>
</feature>